<dbReference type="Gene3D" id="1.20.1280.290">
    <property type="match status" value="2"/>
</dbReference>
<dbReference type="GO" id="GO:0005886">
    <property type="term" value="C:plasma membrane"/>
    <property type="evidence" value="ECO:0007669"/>
    <property type="project" value="UniProtKB-SubCell"/>
</dbReference>
<accession>A0AAD8JF53</accession>
<comment type="subcellular location">
    <subcellularLocation>
        <location evidence="1 11">Cell membrane</location>
        <topology evidence="1 11">Multi-pass membrane protein</topology>
    </subcellularLocation>
</comment>
<keyword evidence="5 11" id="KW-0762">Sugar transport</keyword>
<evidence type="ECO:0000256" key="6">
    <source>
        <dbReference type="ARBA" id="ARBA00022692"/>
    </source>
</evidence>
<evidence type="ECO:0000256" key="7">
    <source>
        <dbReference type="ARBA" id="ARBA00022737"/>
    </source>
</evidence>
<keyword evidence="6 11" id="KW-0812">Transmembrane</keyword>
<dbReference type="InterPro" id="IPR047664">
    <property type="entry name" value="SWEET"/>
</dbReference>
<evidence type="ECO:0000256" key="5">
    <source>
        <dbReference type="ARBA" id="ARBA00022597"/>
    </source>
</evidence>
<feature type="transmembrane region" description="Helical" evidence="11">
    <location>
        <begin position="6"/>
        <end position="25"/>
    </location>
</feature>
<feature type="compositionally biased region" description="Polar residues" evidence="12">
    <location>
        <begin position="230"/>
        <end position="239"/>
    </location>
</feature>
<proteinExistence type="inferred from homology"/>
<keyword evidence="14" id="KW-1185">Reference proteome</keyword>
<evidence type="ECO:0000313" key="13">
    <source>
        <dbReference type="EMBL" id="KAK1401305.1"/>
    </source>
</evidence>
<protein>
    <recommendedName>
        <fullName evidence="11">Bidirectional sugar transporter SWEET</fullName>
    </recommendedName>
</protein>
<dbReference type="InterPro" id="IPR004316">
    <property type="entry name" value="SWEET_rpt"/>
</dbReference>
<comment type="function">
    <text evidence="11">Mediates both low-affinity uptake and efflux of sugar across the membrane.</text>
</comment>
<comment type="function">
    <text evidence="10">Mediates both low-affinity uptake and efflux of sugar across the plasma membrane.</text>
</comment>
<feature type="transmembrane region" description="Helical" evidence="11">
    <location>
        <begin position="193"/>
        <end position="214"/>
    </location>
</feature>
<keyword evidence="4" id="KW-1003">Cell membrane</keyword>
<evidence type="ECO:0000256" key="9">
    <source>
        <dbReference type="ARBA" id="ARBA00023136"/>
    </source>
</evidence>
<keyword evidence="9 11" id="KW-0472">Membrane</keyword>
<evidence type="ECO:0000256" key="1">
    <source>
        <dbReference type="ARBA" id="ARBA00004651"/>
    </source>
</evidence>
<evidence type="ECO:0000256" key="12">
    <source>
        <dbReference type="SAM" id="MobiDB-lite"/>
    </source>
</evidence>
<dbReference type="GO" id="GO:0051260">
    <property type="term" value="P:protein homooligomerization"/>
    <property type="evidence" value="ECO:0007669"/>
    <property type="project" value="UniProtKB-ARBA"/>
</dbReference>
<feature type="transmembrane region" description="Helical" evidence="11">
    <location>
        <begin position="71"/>
        <end position="93"/>
    </location>
</feature>
<feature type="transmembrane region" description="Helical" evidence="11">
    <location>
        <begin position="46"/>
        <end position="65"/>
    </location>
</feature>
<comment type="similarity">
    <text evidence="2 11">Belongs to the SWEET sugar transporter family.</text>
</comment>
<reference evidence="13" key="2">
    <citation type="submission" date="2023-05" db="EMBL/GenBank/DDBJ databases">
        <authorList>
            <person name="Schelkunov M.I."/>
        </authorList>
    </citation>
    <scope>NUCLEOTIDE SEQUENCE</scope>
    <source>
        <strain evidence="13">Hsosn_3</strain>
        <tissue evidence="13">Leaf</tissue>
    </source>
</reference>
<evidence type="ECO:0000256" key="11">
    <source>
        <dbReference type="RuleBase" id="RU910715"/>
    </source>
</evidence>
<reference evidence="13" key="1">
    <citation type="submission" date="2023-02" db="EMBL/GenBank/DDBJ databases">
        <title>Genome of toxic invasive species Heracleum sosnowskyi carries increased number of genes despite the absence of recent whole-genome duplications.</title>
        <authorList>
            <person name="Schelkunov M."/>
            <person name="Shtratnikova V."/>
            <person name="Makarenko M."/>
            <person name="Klepikova A."/>
            <person name="Omelchenko D."/>
            <person name="Novikova G."/>
            <person name="Obukhova E."/>
            <person name="Bogdanov V."/>
            <person name="Penin A."/>
            <person name="Logacheva M."/>
        </authorList>
    </citation>
    <scope>NUCLEOTIDE SEQUENCE</scope>
    <source>
        <strain evidence="13">Hsosn_3</strain>
        <tissue evidence="13">Leaf</tissue>
    </source>
</reference>
<feature type="transmembrane region" description="Helical" evidence="11">
    <location>
        <begin position="102"/>
        <end position="122"/>
    </location>
</feature>
<keyword evidence="7" id="KW-0677">Repeat</keyword>
<comment type="caution">
    <text evidence="13">The sequence shown here is derived from an EMBL/GenBank/DDBJ whole genome shotgun (WGS) entry which is preliminary data.</text>
</comment>
<organism evidence="13 14">
    <name type="scientific">Heracleum sosnowskyi</name>
    <dbReference type="NCBI Taxonomy" id="360622"/>
    <lineage>
        <taxon>Eukaryota</taxon>
        <taxon>Viridiplantae</taxon>
        <taxon>Streptophyta</taxon>
        <taxon>Embryophyta</taxon>
        <taxon>Tracheophyta</taxon>
        <taxon>Spermatophyta</taxon>
        <taxon>Magnoliopsida</taxon>
        <taxon>eudicotyledons</taxon>
        <taxon>Gunneridae</taxon>
        <taxon>Pentapetalae</taxon>
        <taxon>asterids</taxon>
        <taxon>campanulids</taxon>
        <taxon>Apiales</taxon>
        <taxon>Apiaceae</taxon>
        <taxon>Apioideae</taxon>
        <taxon>apioid superclade</taxon>
        <taxon>Tordylieae</taxon>
        <taxon>Tordyliinae</taxon>
        <taxon>Heracleum</taxon>
    </lineage>
</organism>
<dbReference type="FunFam" id="1.20.1280.290:FF:000001">
    <property type="entry name" value="Bidirectional sugar transporter SWEET"/>
    <property type="match status" value="1"/>
</dbReference>
<sequence length="239" mass="26295">MVNVMTIRTFVGLIGNAISFGLFLSPGPTFYRIIKNKSVEEFKPDPYLLTTINCMVWVLYATPFIHPGSTLVLTTNGVGLVIELIYLCIFLLYAKDNNQKKYIGGLLVLEVAFVALVAGLVIGLESTTKKRTLIMGIICIIFNIGMYCAPLTIAKKVIQTKSVEYMPFWLSAFGTLNGACWLVYGLLKFDINIVIPNGLGFLAGVAQLTLYACYYKKTPKGGADNKQPKSEVQLQGNIV</sequence>
<dbReference type="GO" id="GO:0051119">
    <property type="term" value="F:sugar transmembrane transporter activity"/>
    <property type="evidence" value="ECO:0007669"/>
    <property type="project" value="InterPro"/>
</dbReference>
<evidence type="ECO:0000256" key="10">
    <source>
        <dbReference type="ARBA" id="ARBA00037238"/>
    </source>
</evidence>
<dbReference type="PANTHER" id="PTHR10791">
    <property type="entry name" value="RAG1-ACTIVATING PROTEIN 1"/>
    <property type="match status" value="1"/>
</dbReference>
<dbReference type="Proteomes" id="UP001237642">
    <property type="component" value="Unassembled WGS sequence"/>
</dbReference>
<evidence type="ECO:0000256" key="3">
    <source>
        <dbReference type="ARBA" id="ARBA00022448"/>
    </source>
</evidence>
<evidence type="ECO:0000256" key="2">
    <source>
        <dbReference type="ARBA" id="ARBA00007809"/>
    </source>
</evidence>
<dbReference type="AlphaFoldDB" id="A0AAD8JF53"/>
<evidence type="ECO:0000256" key="4">
    <source>
        <dbReference type="ARBA" id="ARBA00022475"/>
    </source>
</evidence>
<dbReference type="Pfam" id="PF03083">
    <property type="entry name" value="MtN3_slv"/>
    <property type="match status" value="2"/>
</dbReference>
<dbReference type="PANTHER" id="PTHR10791:SF30">
    <property type="entry name" value="SUGAR TRANSPORTER SWEET1"/>
    <property type="match status" value="1"/>
</dbReference>
<dbReference type="EMBL" id="JAUIZM010000001">
    <property type="protein sequence ID" value="KAK1401305.1"/>
    <property type="molecule type" value="Genomic_DNA"/>
</dbReference>
<keyword evidence="8 11" id="KW-1133">Transmembrane helix</keyword>
<evidence type="ECO:0000256" key="8">
    <source>
        <dbReference type="ARBA" id="ARBA00022989"/>
    </source>
</evidence>
<feature type="transmembrane region" description="Helical" evidence="11">
    <location>
        <begin position="166"/>
        <end position="187"/>
    </location>
</feature>
<name>A0AAD8JF53_9APIA</name>
<keyword evidence="3 11" id="KW-0813">Transport</keyword>
<feature type="region of interest" description="Disordered" evidence="12">
    <location>
        <begin position="220"/>
        <end position="239"/>
    </location>
</feature>
<evidence type="ECO:0000313" key="14">
    <source>
        <dbReference type="Proteomes" id="UP001237642"/>
    </source>
</evidence>
<dbReference type="FunFam" id="1.20.1280.290:FF:000002">
    <property type="entry name" value="Bidirectional sugar transporter SWEET"/>
    <property type="match status" value="1"/>
</dbReference>
<feature type="transmembrane region" description="Helical" evidence="11">
    <location>
        <begin position="134"/>
        <end position="154"/>
    </location>
</feature>
<gene>
    <name evidence="13" type="ORF">POM88_000910</name>
</gene>